<dbReference type="EnsemblMetazoa" id="AATE020951-RA">
    <property type="protein sequence ID" value="AATE020951-PA.1"/>
    <property type="gene ID" value="AATE020951"/>
</dbReference>
<organism evidence="1">
    <name type="scientific">Anopheles atroparvus</name>
    <name type="common">European mosquito</name>
    <dbReference type="NCBI Taxonomy" id="41427"/>
    <lineage>
        <taxon>Eukaryota</taxon>
        <taxon>Metazoa</taxon>
        <taxon>Ecdysozoa</taxon>
        <taxon>Arthropoda</taxon>
        <taxon>Hexapoda</taxon>
        <taxon>Insecta</taxon>
        <taxon>Pterygota</taxon>
        <taxon>Neoptera</taxon>
        <taxon>Endopterygota</taxon>
        <taxon>Diptera</taxon>
        <taxon>Nematocera</taxon>
        <taxon>Culicoidea</taxon>
        <taxon>Culicidae</taxon>
        <taxon>Anophelinae</taxon>
        <taxon>Anopheles</taxon>
    </lineage>
</organism>
<reference evidence="1" key="1">
    <citation type="submission" date="2022-08" db="UniProtKB">
        <authorList>
            <consortium name="EnsemblMetazoa"/>
        </authorList>
    </citation>
    <scope>IDENTIFICATION</scope>
    <source>
        <strain evidence="1">EBRO</strain>
    </source>
</reference>
<sequence>MEELEWEIYAAHRIKVDGGGTFKLQSGRRGRTTSRVTLIIYQPQFVIIFQRRAEFKPCVVQVSEEKKNPDRRACLKAPAIISFGACEMMSHPGGYRARAMFVGFR</sequence>
<accession>A0A182JMQ1</accession>
<dbReference type="AlphaFoldDB" id="A0A182JMQ1"/>
<proteinExistence type="predicted"/>
<dbReference type="VEuPathDB" id="VectorBase:AATE020951"/>
<evidence type="ECO:0000313" key="1">
    <source>
        <dbReference type="EnsemblMetazoa" id="AATE020951-PA.1"/>
    </source>
</evidence>
<protein>
    <submittedName>
        <fullName evidence="1">Uncharacterized protein</fullName>
    </submittedName>
</protein>
<name>A0A182JMQ1_ANOAO</name>